<reference evidence="1" key="1">
    <citation type="submission" date="2022-07" db="EMBL/GenBank/DDBJ databases">
        <title>Chromosome-level genome of Muraenolepis orangiensis.</title>
        <authorList>
            <person name="Kim J."/>
        </authorList>
    </citation>
    <scope>NUCLEOTIDE SEQUENCE</scope>
    <source>
        <strain evidence="1">KU_S4_2022</strain>
        <tissue evidence="1">Muscle</tissue>
    </source>
</reference>
<protein>
    <submittedName>
        <fullName evidence="1">Uncharacterized protein</fullName>
    </submittedName>
</protein>
<dbReference type="EMBL" id="JANIIK010000048">
    <property type="protein sequence ID" value="KAJ3599565.1"/>
    <property type="molecule type" value="Genomic_DNA"/>
</dbReference>
<keyword evidence="2" id="KW-1185">Reference proteome</keyword>
<name>A0A9Q0E2T0_9TELE</name>
<evidence type="ECO:0000313" key="1">
    <source>
        <dbReference type="EMBL" id="KAJ3599565.1"/>
    </source>
</evidence>
<organism evidence="1 2">
    <name type="scientific">Muraenolepis orangiensis</name>
    <name type="common">Patagonian moray cod</name>
    <dbReference type="NCBI Taxonomy" id="630683"/>
    <lineage>
        <taxon>Eukaryota</taxon>
        <taxon>Metazoa</taxon>
        <taxon>Chordata</taxon>
        <taxon>Craniata</taxon>
        <taxon>Vertebrata</taxon>
        <taxon>Euteleostomi</taxon>
        <taxon>Actinopterygii</taxon>
        <taxon>Neopterygii</taxon>
        <taxon>Teleostei</taxon>
        <taxon>Neoteleostei</taxon>
        <taxon>Acanthomorphata</taxon>
        <taxon>Zeiogadaria</taxon>
        <taxon>Gadariae</taxon>
        <taxon>Gadiformes</taxon>
        <taxon>Muraenolepidoidei</taxon>
        <taxon>Muraenolepididae</taxon>
        <taxon>Muraenolepis</taxon>
    </lineage>
</organism>
<feature type="non-terminal residue" evidence="1">
    <location>
        <position position="96"/>
    </location>
</feature>
<dbReference type="AlphaFoldDB" id="A0A9Q0E2T0"/>
<dbReference type="Proteomes" id="UP001148018">
    <property type="component" value="Unassembled WGS sequence"/>
</dbReference>
<sequence>APTPPPQAGVLHACVMLTVVGRHRISVEKRTRTTTPGACSLRHTTVLLKIAISRVPKASTVVDMLAAQGRGTQFLLSEIDRASSAAFDSAPAPNTT</sequence>
<proteinExistence type="predicted"/>
<gene>
    <name evidence="1" type="ORF">NHX12_033524</name>
</gene>
<feature type="non-terminal residue" evidence="1">
    <location>
        <position position="1"/>
    </location>
</feature>
<evidence type="ECO:0000313" key="2">
    <source>
        <dbReference type="Proteomes" id="UP001148018"/>
    </source>
</evidence>
<accession>A0A9Q0E2T0</accession>
<comment type="caution">
    <text evidence="1">The sequence shown here is derived from an EMBL/GenBank/DDBJ whole genome shotgun (WGS) entry which is preliminary data.</text>
</comment>